<dbReference type="SMART" id="SM00324">
    <property type="entry name" value="RhoGAP"/>
    <property type="match status" value="1"/>
</dbReference>
<feature type="region of interest" description="Disordered" evidence="2">
    <location>
        <begin position="156"/>
        <end position="192"/>
    </location>
</feature>
<dbReference type="SUPFAM" id="SSF48350">
    <property type="entry name" value="GTPase activation domain, GAP"/>
    <property type="match status" value="1"/>
</dbReference>
<protein>
    <recommendedName>
        <fullName evidence="3">Rho-GAP domain-containing protein</fullName>
    </recommendedName>
</protein>
<dbReference type="CDD" id="cd00159">
    <property type="entry name" value="RhoGAP"/>
    <property type="match status" value="1"/>
</dbReference>
<dbReference type="InterPro" id="IPR000198">
    <property type="entry name" value="RhoGAP_dom"/>
</dbReference>
<dbReference type="SUPFAM" id="SSF50729">
    <property type="entry name" value="PH domain-like"/>
    <property type="match status" value="1"/>
</dbReference>
<dbReference type="RefSeq" id="XP_008605720.1">
    <property type="nucleotide sequence ID" value="XM_008607498.1"/>
</dbReference>
<dbReference type="OMA" id="CCSHRAV"/>
<dbReference type="eggNOG" id="KOG4270">
    <property type="taxonomic scope" value="Eukaryota"/>
</dbReference>
<reference evidence="4 5" key="1">
    <citation type="submission" date="2012-04" db="EMBL/GenBank/DDBJ databases">
        <title>The Genome Sequence of Saprolegnia declina VS20.</title>
        <authorList>
            <consortium name="The Broad Institute Genome Sequencing Platform"/>
            <person name="Russ C."/>
            <person name="Nusbaum C."/>
            <person name="Tyler B."/>
            <person name="van West P."/>
            <person name="Dieguez-Uribeondo J."/>
            <person name="de Bruijn I."/>
            <person name="Tripathy S."/>
            <person name="Jiang R."/>
            <person name="Young S.K."/>
            <person name="Zeng Q."/>
            <person name="Gargeya S."/>
            <person name="Fitzgerald M."/>
            <person name="Haas B."/>
            <person name="Abouelleil A."/>
            <person name="Alvarado L."/>
            <person name="Arachchi H.M."/>
            <person name="Berlin A."/>
            <person name="Chapman S.B."/>
            <person name="Goldberg J."/>
            <person name="Griggs A."/>
            <person name="Gujja S."/>
            <person name="Hansen M."/>
            <person name="Howarth C."/>
            <person name="Imamovic A."/>
            <person name="Larimer J."/>
            <person name="McCowen C."/>
            <person name="Montmayeur A."/>
            <person name="Murphy C."/>
            <person name="Neiman D."/>
            <person name="Pearson M."/>
            <person name="Priest M."/>
            <person name="Roberts A."/>
            <person name="Saif S."/>
            <person name="Shea T."/>
            <person name="Sisk P."/>
            <person name="Sykes S."/>
            <person name="Wortman J."/>
            <person name="Nusbaum C."/>
            <person name="Birren B."/>
        </authorList>
    </citation>
    <scope>NUCLEOTIDE SEQUENCE [LARGE SCALE GENOMIC DNA]</scope>
    <source>
        <strain evidence="4 5">VS20</strain>
    </source>
</reference>
<dbReference type="GeneID" id="19942669"/>
<dbReference type="GO" id="GO:0005096">
    <property type="term" value="F:GTPase activator activity"/>
    <property type="evidence" value="ECO:0007669"/>
    <property type="project" value="UniProtKB-KW"/>
</dbReference>
<dbReference type="Proteomes" id="UP000030762">
    <property type="component" value="Unassembled WGS sequence"/>
</dbReference>
<keyword evidence="5" id="KW-1185">Reference proteome</keyword>
<dbReference type="Pfam" id="PF00620">
    <property type="entry name" value="RhoGAP"/>
    <property type="match status" value="1"/>
</dbReference>
<sequence length="544" mass="59735">MSEVVICSFEAGLYGLDEASHEWVLSVPDAIHVHVFMDDAGLFRLVGWVQANGDVVVKHAITRDCIWLDVNEYFAQMTNAIDVTYGLAFTEPGLATDASNAVRKILSRLQSETERDNNPPAAIALEFSEPVSPTSDLLALEGLPILAPLFSATTPPRAMRKSYPFAPPSPNRPSSTRNKRSASVPQPGAPLECVKNFRRGSFPLAMAPLLDPSPPPSSSASRNSSRRQSLASFEEVEQAATAAIDATTTPPKPALEPVVRDKPVMYPSCILPEDEHISRPYQMRQEVHVTFNAELARYEGLPTAWRSLNKQFGLPIDAVPKRKVEGYDAKIPAVLQMMREYLVQNGGLETEGIFRLAPDKEACSAVKDAMNNGVFTGCSDVHIIANLIKVWFRELPDSLLDVIPEKCIYKVCGVTDPTQVLDVLRDVPTSQRSVILWLLDLMAAVVMCEKQTKMSAKNMGTAAYTIAGDEQPCCSHRAVAQPLQHRVRQPDGRAHHVPKGCRVYDRAPQGAARRAARIHAARLALHVNIASFPLANMYKLVCAK</sequence>
<dbReference type="InterPro" id="IPR044785">
    <property type="entry name" value="RopGAP1-5"/>
</dbReference>
<accession>T0R1N3</accession>
<dbReference type="InterPro" id="IPR011993">
    <property type="entry name" value="PH-like_dom_sf"/>
</dbReference>
<evidence type="ECO:0000313" key="4">
    <source>
        <dbReference type="EMBL" id="EQC40876.1"/>
    </source>
</evidence>
<dbReference type="OrthoDB" id="185175at2759"/>
<dbReference type="PANTHER" id="PTHR23177">
    <property type="entry name" value="MKIAA1688 PROTEIN"/>
    <property type="match status" value="1"/>
</dbReference>
<evidence type="ECO:0000313" key="5">
    <source>
        <dbReference type="Proteomes" id="UP000030762"/>
    </source>
</evidence>
<feature type="region of interest" description="Disordered" evidence="2">
    <location>
        <begin position="205"/>
        <end position="237"/>
    </location>
</feature>
<dbReference type="InterPro" id="IPR008936">
    <property type="entry name" value="Rho_GTPase_activation_prot"/>
</dbReference>
<dbReference type="STRING" id="1156394.T0R1N3"/>
<gene>
    <name evidence="4" type="ORF">SDRG_01942</name>
</gene>
<feature type="compositionally biased region" description="Low complexity" evidence="2">
    <location>
        <begin position="218"/>
        <end position="232"/>
    </location>
</feature>
<proteinExistence type="predicted"/>
<evidence type="ECO:0000256" key="1">
    <source>
        <dbReference type="ARBA" id="ARBA00022468"/>
    </source>
</evidence>
<dbReference type="Gene3D" id="1.10.555.10">
    <property type="entry name" value="Rho GTPase activation protein"/>
    <property type="match status" value="1"/>
</dbReference>
<dbReference type="PANTHER" id="PTHR23177:SF35">
    <property type="entry name" value="RHO GTPASE-ACTIVATING PROTEIN GACA"/>
    <property type="match status" value="1"/>
</dbReference>
<evidence type="ECO:0000259" key="3">
    <source>
        <dbReference type="PROSITE" id="PS50238"/>
    </source>
</evidence>
<evidence type="ECO:0000256" key="2">
    <source>
        <dbReference type="SAM" id="MobiDB-lite"/>
    </source>
</evidence>
<dbReference type="InterPro" id="IPR036936">
    <property type="entry name" value="CRIB_dom_sf"/>
</dbReference>
<dbReference type="GO" id="GO:0007165">
    <property type="term" value="P:signal transduction"/>
    <property type="evidence" value="ECO:0007669"/>
    <property type="project" value="InterPro"/>
</dbReference>
<dbReference type="Gene3D" id="3.90.810.10">
    <property type="entry name" value="CRIB domain"/>
    <property type="match status" value="1"/>
</dbReference>
<dbReference type="InParanoid" id="T0R1N3"/>
<dbReference type="Gene3D" id="2.30.29.30">
    <property type="entry name" value="Pleckstrin-homology domain (PH domain)/Phosphotyrosine-binding domain (PTB)"/>
    <property type="match status" value="1"/>
</dbReference>
<dbReference type="AlphaFoldDB" id="T0R1N3"/>
<keyword evidence="1" id="KW-0343">GTPase activation</keyword>
<feature type="domain" description="Rho-GAP" evidence="3">
    <location>
        <begin position="314"/>
        <end position="494"/>
    </location>
</feature>
<dbReference type="PROSITE" id="PS50238">
    <property type="entry name" value="RHOGAP"/>
    <property type="match status" value="1"/>
</dbReference>
<name>T0R1N3_SAPDV</name>
<dbReference type="EMBL" id="JH767135">
    <property type="protein sequence ID" value="EQC40876.1"/>
    <property type="molecule type" value="Genomic_DNA"/>
</dbReference>
<dbReference type="VEuPathDB" id="FungiDB:SDRG_01942"/>
<organism evidence="4 5">
    <name type="scientific">Saprolegnia diclina (strain VS20)</name>
    <dbReference type="NCBI Taxonomy" id="1156394"/>
    <lineage>
        <taxon>Eukaryota</taxon>
        <taxon>Sar</taxon>
        <taxon>Stramenopiles</taxon>
        <taxon>Oomycota</taxon>
        <taxon>Saprolegniomycetes</taxon>
        <taxon>Saprolegniales</taxon>
        <taxon>Saprolegniaceae</taxon>
        <taxon>Saprolegnia</taxon>
    </lineage>
</organism>